<dbReference type="CDD" id="cd04301">
    <property type="entry name" value="NAT_SF"/>
    <property type="match status" value="1"/>
</dbReference>
<name>A0ABS2NSW4_9FIRM</name>
<gene>
    <name evidence="2" type="ORF">JOC73_002631</name>
</gene>
<dbReference type="InterPro" id="IPR050276">
    <property type="entry name" value="MshD_Acetyltransferase"/>
</dbReference>
<reference evidence="2 3" key="1">
    <citation type="submission" date="2021-01" db="EMBL/GenBank/DDBJ databases">
        <title>Genomic Encyclopedia of Type Strains, Phase IV (KMG-IV): sequencing the most valuable type-strain genomes for metagenomic binning, comparative biology and taxonomic classification.</title>
        <authorList>
            <person name="Goeker M."/>
        </authorList>
    </citation>
    <scope>NUCLEOTIDE SEQUENCE [LARGE SCALE GENOMIC DNA]</scope>
    <source>
        <strain evidence="2 3">DSM 25890</strain>
    </source>
</reference>
<accession>A0ABS2NSW4</accession>
<dbReference type="RefSeq" id="WP_204403906.1">
    <property type="nucleotide sequence ID" value="NZ_JAFBEE010000023.1"/>
</dbReference>
<comment type="caution">
    <text evidence="2">The sequence shown here is derived from an EMBL/GenBank/DDBJ whole genome shotgun (WGS) entry which is preliminary data.</text>
</comment>
<dbReference type="PROSITE" id="PS51186">
    <property type="entry name" value="GNAT"/>
    <property type="match status" value="1"/>
</dbReference>
<dbReference type="Gene3D" id="3.40.630.30">
    <property type="match status" value="1"/>
</dbReference>
<dbReference type="PANTHER" id="PTHR43617">
    <property type="entry name" value="L-AMINO ACID N-ACETYLTRANSFERASE"/>
    <property type="match status" value="1"/>
</dbReference>
<sequence>MKIHYEVISQNDISTIKNLCNELMAYQQSKAHIHPEWFDNMSFETRLAPSVKGAKENFIIIAKDGDVVVGYAYSNITSKYIYSGGFATLDPVDFFDFDSVEGEDVGCLSQFYIKDEYRGAGIGSVLFERSMDWLKSFNSIKDFFIFVSNGNDGALKFYQNKGFSVSHQILDGFITVLKKIK</sequence>
<dbReference type="InterPro" id="IPR000182">
    <property type="entry name" value="GNAT_dom"/>
</dbReference>
<evidence type="ECO:0000313" key="2">
    <source>
        <dbReference type="EMBL" id="MBM7616055.1"/>
    </source>
</evidence>
<dbReference type="PANTHER" id="PTHR43617:SF38">
    <property type="entry name" value="N-ACETYLTRANSFERASE DOMAIN-CONTAINING PROTEIN"/>
    <property type="match status" value="1"/>
</dbReference>
<dbReference type="Proteomes" id="UP001314796">
    <property type="component" value="Unassembled WGS sequence"/>
</dbReference>
<dbReference type="Pfam" id="PF00583">
    <property type="entry name" value="Acetyltransf_1"/>
    <property type="match status" value="1"/>
</dbReference>
<organism evidence="2 3">
    <name type="scientific">Alkaliphilus hydrothermalis</name>
    <dbReference type="NCBI Taxonomy" id="1482730"/>
    <lineage>
        <taxon>Bacteria</taxon>
        <taxon>Bacillati</taxon>
        <taxon>Bacillota</taxon>
        <taxon>Clostridia</taxon>
        <taxon>Peptostreptococcales</taxon>
        <taxon>Natronincolaceae</taxon>
        <taxon>Alkaliphilus</taxon>
    </lineage>
</organism>
<proteinExistence type="predicted"/>
<feature type="domain" description="N-acetyltransferase" evidence="1">
    <location>
        <begin position="3"/>
        <end position="181"/>
    </location>
</feature>
<dbReference type="EMBL" id="JAFBEE010000023">
    <property type="protein sequence ID" value="MBM7616055.1"/>
    <property type="molecule type" value="Genomic_DNA"/>
</dbReference>
<evidence type="ECO:0000313" key="3">
    <source>
        <dbReference type="Proteomes" id="UP001314796"/>
    </source>
</evidence>
<keyword evidence="3" id="KW-1185">Reference proteome</keyword>
<dbReference type="InterPro" id="IPR016181">
    <property type="entry name" value="Acyl_CoA_acyltransferase"/>
</dbReference>
<dbReference type="SUPFAM" id="SSF55729">
    <property type="entry name" value="Acyl-CoA N-acyltransferases (Nat)"/>
    <property type="match status" value="1"/>
</dbReference>
<protein>
    <submittedName>
        <fullName evidence="2">GNAT superfamily N-acetyltransferase</fullName>
    </submittedName>
</protein>
<evidence type="ECO:0000259" key="1">
    <source>
        <dbReference type="PROSITE" id="PS51186"/>
    </source>
</evidence>